<proteinExistence type="predicted"/>
<dbReference type="InterPro" id="IPR011059">
    <property type="entry name" value="Metal-dep_hydrolase_composite"/>
</dbReference>
<evidence type="ECO:0000256" key="2">
    <source>
        <dbReference type="ARBA" id="ARBA00022723"/>
    </source>
</evidence>
<evidence type="ECO:0000313" key="6">
    <source>
        <dbReference type="Proteomes" id="UP000019473"/>
    </source>
</evidence>
<dbReference type="SUPFAM" id="SSF51338">
    <property type="entry name" value="Composite domain of metallo-dependent hydrolases"/>
    <property type="match status" value="1"/>
</dbReference>
<dbReference type="GO" id="GO:0046872">
    <property type="term" value="F:metal ion binding"/>
    <property type="evidence" value="ECO:0007669"/>
    <property type="project" value="UniProtKB-KW"/>
</dbReference>
<dbReference type="GeneID" id="19178821"/>
<dbReference type="RefSeq" id="XP_007756436.1">
    <property type="nucleotide sequence ID" value="XM_007758246.1"/>
</dbReference>
<keyword evidence="2" id="KW-0479">Metal-binding</keyword>
<keyword evidence="6" id="KW-1185">Reference proteome</keyword>
<dbReference type="HOGENOM" id="CLU_012358_11_1_1"/>
<comment type="caution">
    <text evidence="5">The sequence shown here is derived from an EMBL/GenBank/DDBJ whole genome shotgun (WGS) entry which is preliminary data.</text>
</comment>
<dbReference type="STRING" id="1182544.W9VWM4"/>
<dbReference type="OrthoDB" id="194468at2759"/>
<dbReference type="AlphaFoldDB" id="W9VWM4"/>
<name>W9VWM4_9EURO</name>
<dbReference type="InterPro" id="IPR032466">
    <property type="entry name" value="Metal_Hydrolase"/>
</dbReference>
<organism evidence="5 6">
    <name type="scientific">Cladophialophora yegresii CBS 114405</name>
    <dbReference type="NCBI Taxonomy" id="1182544"/>
    <lineage>
        <taxon>Eukaryota</taxon>
        <taxon>Fungi</taxon>
        <taxon>Dikarya</taxon>
        <taxon>Ascomycota</taxon>
        <taxon>Pezizomycotina</taxon>
        <taxon>Eurotiomycetes</taxon>
        <taxon>Chaetothyriomycetidae</taxon>
        <taxon>Chaetothyriales</taxon>
        <taxon>Herpotrichiellaceae</taxon>
        <taxon>Cladophialophora</taxon>
    </lineage>
</organism>
<evidence type="ECO:0000256" key="1">
    <source>
        <dbReference type="ARBA" id="ARBA00001947"/>
    </source>
</evidence>
<dbReference type="SUPFAM" id="SSF51556">
    <property type="entry name" value="Metallo-dependent hydrolases"/>
    <property type="match status" value="1"/>
</dbReference>
<evidence type="ECO:0000256" key="4">
    <source>
        <dbReference type="ARBA" id="ARBA00022833"/>
    </source>
</evidence>
<dbReference type="InterPro" id="IPR051607">
    <property type="entry name" value="Metallo-dep_hydrolases"/>
</dbReference>
<dbReference type="Gene3D" id="2.30.40.10">
    <property type="entry name" value="Urease, subunit C, domain 1"/>
    <property type="match status" value="1"/>
</dbReference>
<sequence>MPANYQAVHFGPAAQVFEPSDIYLGQVAGSLELPHAGTTTVLGHAHGDFSDEALDAALNATMDSGIRTFFASAIHDLSFVNGYSIEDQEPKYSRLSTQAIGQVDNSPQLLDRYGVLNTSIPAVLSHASFISAVDMQLLRETKQYISTTPESEFHYSLLHAHERHTQDQTSPGVDRHFTFSCNMVGQAHLWLQTLRADSFNSTLEDDLKIPYTNPMSVGQAFLLIRRNGALALRRPDLGIIAEGAKADLVVFDGSSPNLLGWDDPFIAVTLHSNVVDISDVFVNGKFVKRDGKLTYSGYAAVRQDFLRSARKIQSPWEEMEFVSQRTNPLEFGITPYSQPRQHYVQAGPGTGY</sequence>
<dbReference type="GO" id="GO:0005829">
    <property type="term" value="C:cytosol"/>
    <property type="evidence" value="ECO:0007669"/>
    <property type="project" value="TreeGrafter"/>
</dbReference>
<gene>
    <name evidence="5" type="ORF">A1O7_04233</name>
</gene>
<keyword evidence="4" id="KW-0862">Zinc</keyword>
<dbReference type="Proteomes" id="UP000019473">
    <property type="component" value="Unassembled WGS sequence"/>
</dbReference>
<evidence type="ECO:0000313" key="5">
    <source>
        <dbReference type="EMBL" id="EXJ60083.1"/>
    </source>
</evidence>
<dbReference type="PANTHER" id="PTHR11271">
    <property type="entry name" value="GUANINE DEAMINASE"/>
    <property type="match status" value="1"/>
</dbReference>
<reference evidence="5 6" key="1">
    <citation type="submission" date="2013-03" db="EMBL/GenBank/DDBJ databases">
        <title>The Genome Sequence of Cladophialophora yegresii CBS 114405.</title>
        <authorList>
            <consortium name="The Broad Institute Genomics Platform"/>
            <person name="Cuomo C."/>
            <person name="de Hoog S."/>
            <person name="Gorbushina A."/>
            <person name="Walker B."/>
            <person name="Young S.K."/>
            <person name="Zeng Q."/>
            <person name="Gargeya S."/>
            <person name="Fitzgerald M."/>
            <person name="Haas B."/>
            <person name="Abouelleil A."/>
            <person name="Allen A.W."/>
            <person name="Alvarado L."/>
            <person name="Arachchi H.M."/>
            <person name="Berlin A.M."/>
            <person name="Chapman S.B."/>
            <person name="Gainer-Dewar J."/>
            <person name="Goldberg J."/>
            <person name="Griggs A."/>
            <person name="Gujja S."/>
            <person name="Hansen M."/>
            <person name="Howarth C."/>
            <person name="Imamovic A."/>
            <person name="Ireland A."/>
            <person name="Larimer J."/>
            <person name="McCowan C."/>
            <person name="Murphy C."/>
            <person name="Pearson M."/>
            <person name="Poon T.W."/>
            <person name="Priest M."/>
            <person name="Roberts A."/>
            <person name="Saif S."/>
            <person name="Shea T."/>
            <person name="Sisk P."/>
            <person name="Sykes S."/>
            <person name="Wortman J."/>
            <person name="Nusbaum C."/>
            <person name="Birren B."/>
        </authorList>
    </citation>
    <scope>NUCLEOTIDE SEQUENCE [LARGE SCALE GENOMIC DNA]</scope>
    <source>
        <strain evidence="5 6">CBS 114405</strain>
    </source>
</reference>
<evidence type="ECO:0000256" key="3">
    <source>
        <dbReference type="ARBA" id="ARBA00022801"/>
    </source>
</evidence>
<dbReference type="EMBL" id="AMGW01000003">
    <property type="protein sequence ID" value="EXJ60083.1"/>
    <property type="molecule type" value="Genomic_DNA"/>
</dbReference>
<dbReference type="Gene3D" id="3.20.20.140">
    <property type="entry name" value="Metal-dependent hydrolases"/>
    <property type="match status" value="2"/>
</dbReference>
<comment type="cofactor">
    <cofactor evidence="1">
        <name>Zn(2+)</name>
        <dbReference type="ChEBI" id="CHEBI:29105"/>
    </cofactor>
</comment>
<dbReference type="VEuPathDB" id="FungiDB:A1O7_04233"/>
<dbReference type="eggNOG" id="KOG3968">
    <property type="taxonomic scope" value="Eukaryota"/>
</dbReference>
<accession>W9VWM4</accession>
<dbReference type="PANTHER" id="PTHR11271:SF37">
    <property type="entry name" value="FAMILY PROTEIN, PUTATIVE (AFU_ORTHOLOGUE AFUA_4G00460)-RELATED"/>
    <property type="match status" value="1"/>
</dbReference>
<dbReference type="GO" id="GO:0019239">
    <property type="term" value="F:deaminase activity"/>
    <property type="evidence" value="ECO:0007669"/>
    <property type="project" value="TreeGrafter"/>
</dbReference>
<keyword evidence="3" id="KW-0378">Hydrolase</keyword>
<protein>
    <submittedName>
        <fullName evidence="5">Uncharacterized protein</fullName>
    </submittedName>
</protein>